<keyword evidence="2" id="KW-1185">Reference proteome</keyword>
<dbReference type="STRING" id="768710.DesyoDRAFT_2279"/>
<accession>H5XUC6</accession>
<sequence length="34" mass="4222">MAEQLDVWNTLWQWIDYASKCRLFIGMYIVKNVW</sequence>
<organism evidence="1 2">
    <name type="scientific">Desulfosporosinus youngiae DSM 17734</name>
    <dbReference type="NCBI Taxonomy" id="768710"/>
    <lineage>
        <taxon>Bacteria</taxon>
        <taxon>Bacillati</taxon>
        <taxon>Bacillota</taxon>
        <taxon>Clostridia</taxon>
        <taxon>Eubacteriales</taxon>
        <taxon>Desulfitobacteriaceae</taxon>
        <taxon>Desulfosporosinus</taxon>
    </lineage>
</organism>
<dbReference type="HOGENOM" id="CLU_3373445_0_0_9"/>
<protein>
    <submittedName>
        <fullName evidence="1">Uncharacterized protein</fullName>
    </submittedName>
</protein>
<dbReference type="EMBL" id="CM001441">
    <property type="protein sequence ID" value="EHQ89362.1"/>
    <property type="molecule type" value="Genomic_DNA"/>
</dbReference>
<proteinExistence type="predicted"/>
<reference evidence="1 2" key="1">
    <citation type="submission" date="2011-11" db="EMBL/GenBank/DDBJ databases">
        <title>The Noncontiguous Finished genome of Desulfosporosinus youngiae DSM 17734.</title>
        <authorList>
            <consortium name="US DOE Joint Genome Institute (JGI-PGF)"/>
            <person name="Lucas S."/>
            <person name="Han J."/>
            <person name="Lapidus A."/>
            <person name="Cheng J.-F."/>
            <person name="Goodwin L."/>
            <person name="Pitluck S."/>
            <person name="Peters L."/>
            <person name="Ovchinnikova G."/>
            <person name="Lu M."/>
            <person name="Land M.L."/>
            <person name="Hauser L."/>
            <person name="Pester M."/>
            <person name="Spring S."/>
            <person name="Ollivier B."/>
            <person name="Rattei T."/>
            <person name="Klenk H.-P."/>
            <person name="Wagner M."/>
            <person name="Loy A."/>
            <person name="Woyke T.J."/>
        </authorList>
    </citation>
    <scope>NUCLEOTIDE SEQUENCE [LARGE SCALE GENOMIC DNA]</scope>
    <source>
        <strain evidence="1 2">DSM 17734</strain>
    </source>
</reference>
<name>H5XUC6_9FIRM</name>
<dbReference type="Proteomes" id="UP000005104">
    <property type="component" value="Chromosome"/>
</dbReference>
<evidence type="ECO:0000313" key="1">
    <source>
        <dbReference type="EMBL" id="EHQ89362.1"/>
    </source>
</evidence>
<dbReference type="AlphaFoldDB" id="H5XUC6"/>
<evidence type="ECO:0000313" key="2">
    <source>
        <dbReference type="Proteomes" id="UP000005104"/>
    </source>
</evidence>
<gene>
    <name evidence="1" type="ORF">DesyoDRAFT_2279</name>
</gene>